<dbReference type="SUPFAM" id="SSF52047">
    <property type="entry name" value="RNI-like"/>
    <property type="match status" value="1"/>
</dbReference>
<dbReference type="AlphaFoldDB" id="A0A485KZW9"/>
<evidence type="ECO:0000256" key="1">
    <source>
        <dbReference type="ARBA" id="ARBA00004245"/>
    </source>
</evidence>
<reference evidence="4" key="2">
    <citation type="submission" date="2019-06" db="EMBL/GenBank/DDBJ databases">
        <title>Genomics analysis of Aphanomyces spp. identifies a new class of oomycete effector associated with host adaptation.</title>
        <authorList>
            <person name="Gaulin E."/>
        </authorList>
    </citation>
    <scope>NUCLEOTIDE SEQUENCE</scope>
    <source>
        <strain evidence="4">CBS 578.67</strain>
    </source>
</reference>
<protein>
    <submittedName>
        <fullName evidence="5">Aste57867_13333 protein</fullName>
    </submittedName>
</protein>
<dbReference type="PANTHER" id="PTHR24107">
    <property type="entry name" value="YNEIN REGULATORY COMPLEX SUBUNIT 5"/>
    <property type="match status" value="1"/>
</dbReference>
<dbReference type="PANTHER" id="PTHR24107:SF2">
    <property type="entry name" value="NLR FAMILY CARD DOMAIN CONTAINING 3"/>
    <property type="match status" value="1"/>
</dbReference>
<dbReference type="Pfam" id="PF13516">
    <property type="entry name" value="LRR_6"/>
    <property type="match status" value="2"/>
</dbReference>
<evidence type="ECO:0000256" key="3">
    <source>
        <dbReference type="ARBA" id="ARBA00023212"/>
    </source>
</evidence>
<dbReference type="GO" id="GO:0005856">
    <property type="term" value="C:cytoskeleton"/>
    <property type="evidence" value="ECO:0007669"/>
    <property type="project" value="UniProtKB-SubCell"/>
</dbReference>
<keyword evidence="6" id="KW-1185">Reference proteome</keyword>
<dbReference type="EMBL" id="CAADRA010005468">
    <property type="protein sequence ID" value="VFT90172.1"/>
    <property type="molecule type" value="Genomic_DNA"/>
</dbReference>
<keyword evidence="3" id="KW-0206">Cytoskeleton</keyword>
<sequence>MKRVSSGNDADLHPLLQLPSAVLLKITKCLPDAPSAFAFLDILGTVDVRGDPLEHLWQLGQTCDQTDLWPDLRLGKSCCTHNQTIVNDLVVVISHYRRVVLEGEFNVKWLLQHLNLSTSVECKSVPDDWDPEIEYSAAWYAQWAQLHITKVNVSLLDWNPLVTVLPNLQQSLTELAIQYSSDSHLAPITAFLATSSITKLSLECLRVMFEAPAYSVQMLRDLICWLEANQVRSLTLDPCRWDDQAICRDWIAAVFTCPTLKELQLSDCMVSPLPTITSSLVMRYLQLNLCYLTATDIVQLSVGLLDSKVERLSLAQTNREGTEDGFKILLEALPRSKVTHLDLSYCELDDQTLVALAPLLPPTRLELLVLDGNPITNAGVSALASAIRISSTIQNLSLRDCTQITVEGILALVTFTSDRLEPMKKLVFGATDNIAPKDIESIHLSAKTLGVEHLDLFLRPGRFQYDQT</sequence>
<dbReference type="OrthoDB" id="120976at2759"/>
<evidence type="ECO:0000256" key="2">
    <source>
        <dbReference type="ARBA" id="ARBA00022490"/>
    </source>
</evidence>
<organism evidence="5 6">
    <name type="scientific">Aphanomyces stellatus</name>
    <dbReference type="NCBI Taxonomy" id="120398"/>
    <lineage>
        <taxon>Eukaryota</taxon>
        <taxon>Sar</taxon>
        <taxon>Stramenopiles</taxon>
        <taxon>Oomycota</taxon>
        <taxon>Saprolegniomycetes</taxon>
        <taxon>Saprolegniales</taxon>
        <taxon>Verrucalvaceae</taxon>
        <taxon>Aphanomyces</taxon>
    </lineage>
</organism>
<dbReference type="Gene3D" id="3.80.10.10">
    <property type="entry name" value="Ribonuclease Inhibitor"/>
    <property type="match status" value="1"/>
</dbReference>
<dbReference type="InterPro" id="IPR052410">
    <property type="entry name" value="DRC5"/>
</dbReference>
<keyword evidence="2" id="KW-0963">Cytoplasm</keyword>
<evidence type="ECO:0000313" key="6">
    <source>
        <dbReference type="Proteomes" id="UP000332933"/>
    </source>
</evidence>
<dbReference type="InterPro" id="IPR032675">
    <property type="entry name" value="LRR_dom_sf"/>
</dbReference>
<dbReference type="EMBL" id="VJMH01005447">
    <property type="protein sequence ID" value="KAF0695875.1"/>
    <property type="molecule type" value="Genomic_DNA"/>
</dbReference>
<evidence type="ECO:0000313" key="4">
    <source>
        <dbReference type="EMBL" id="KAF0695875.1"/>
    </source>
</evidence>
<gene>
    <name evidence="5" type="primary">Aste57867_13333</name>
    <name evidence="4" type="ORF">As57867_013284</name>
    <name evidence="5" type="ORF">ASTE57867_13333</name>
</gene>
<dbReference type="InterPro" id="IPR001611">
    <property type="entry name" value="Leu-rich_rpt"/>
</dbReference>
<accession>A0A485KZW9</accession>
<reference evidence="5 6" key="1">
    <citation type="submission" date="2019-03" db="EMBL/GenBank/DDBJ databases">
        <authorList>
            <person name="Gaulin E."/>
            <person name="Dumas B."/>
        </authorList>
    </citation>
    <scope>NUCLEOTIDE SEQUENCE [LARGE SCALE GENOMIC DNA]</scope>
    <source>
        <strain evidence="5">CBS 568.67</strain>
    </source>
</reference>
<comment type="subcellular location">
    <subcellularLocation>
        <location evidence="1">Cytoplasm</location>
        <location evidence="1">Cytoskeleton</location>
    </subcellularLocation>
</comment>
<proteinExistence type="predicted"/>
<evidence type="ECO:0000313" key="5">
    <source>
        <dbReference type="EMBL" id="VFT90172.1"/>
    </source>
</evidence>
<dbReference type="Proteomes" id="UP000332933">
    <property type="component" value="Unassembled WGS sequence"/>
</dbReference>
<name>A0A485KZW9_9STRA</name>